<dbReference type="GO" id="GO:0016787">
    <property type="term" value="F:hydrolase activity"/>
    <property type="evidence" value="ECO:0007669"/>
    <property type="project" value="UniProtKB-ARBA"/>
</dbReference>
<proteinExistence type="predicted"/>
<dbReference type="InterPro" id="IPR017850">
    <property type="entry name" value="Alkaline_phosphatase_core_sf"/>
</dbReference>
<keyword evidence="2" id="KW-1185">Reference proteome</keyword>
<dbReference type="EMBL" id="JBHSWU010000018">
    <property type="protein sequence ID" value="MFC6723443.1"/>
    <property type="molecule type" value="Genomic_DNA"/>
</dbReference>
<dbReference type="Pfam" id="PF01663">
    <property type="entry name" value="Phosphodiest"/>
    <property type="match status" value="1"/>
</dbReference>
<evidence type="ECO:0000313" key="1">
    <source>
        <dbReference type="EMBL" id="MFC6723443.1"/>
    </source>
</evidence>
<feature type="non-terminal residue" evidence="1">
    <location>
        <position position="441"/>
    </location>
</feature>
<dbReference type="SUPFAM" id="SSF53649">
    <property type="entry name" value="Alkaline phosphatase-like"/>
    <property type="match status" value="1"/>
</dbReference>
<gene>
    <name evidence="1" type="ORF">ACFQE1_03365</name>
</gene>
<dbReference type="Gene3D" id="3.40.720.10">
    <property type="entry name" value="Alkaline Phosphatase, subunit A"/>
    <property type="match status" value="1"/>
</dbReference>
<sequence>MSAERTFVLGLDGVPWYLLERYVEDGELPNFQRLMEEGSSGPLRSTVPATTSLAWPSIATGTWADQHGSYYFQRVTRDHRIRMNTSADIRVPTLWDVIPSSVVGNVPMTYPAREIDGTMVTGMLTPDLDADGSTWPPEYKEEINREIPEYRIALQWPSYTDDKGAFLGDFEAMVNARQRLMNKLLDAEEWRLFFFVFTAPDRLQHLFWEDDVLLDHYRHLDEILGELLDRLDRMDANLFVVSDHGFGPISWSFHPNVLLERHGFLARKGDTGSRQLLGRIGLEKSHVERVIDRISGGRQKALLARLPDRLIDAVADSVPGNSAIYDVDFTRTRAFVHGEGNVYVNDSERFDGGVVDPEDRAEIKSMLRRLFEGWEDPNTGLRPVVVHDGDDLFPQDDDSPDLVIACEGEYEPKVLLHDDVVAPAGAKAASHRPIGVLLAWG</sequence>
<dbReference type="Proteomes" id="UP001596328">
    <property type="component" value="Unassembled WGS sequence"/>
</dbReference>
<name>A0ABD5RVK9_9EURY</name>
<organism evidence="1 2">
    <name type="scientific">Halobium palmae</name>
    <dbReference type="NCBI Taxonomy" id="1776492"/>
    <lineage>
        <taxon>Archaea</taxon>
        <taxon>Methanobacteriati</taxon>
        <taxon>Methanobacteriota</taxon>
        <taxon>Stenosarchaea group</taxon>
        <taxon>Halobacteria</taxon>
        <taxon>Halobacteriales</taxon>
        <taxon>Haloferacaceae</taxon>
        <taxon>Halobium</taxon>
    </lineage>
</organism>
<accession>A0ABD5RVK9</accession>
<dbReference type="AlphaFoldDB" id="A0ABD5RVK9"/>
<dbReference type="PANTHER" id="PTHR10151">
    <property type="entry name" value="ECTONUCLEOTIDE PYROPHOSPHATASE/PHOSPHODIESTERASE"/>
    <property type="match status" value="1"/>
</dbReference>
<dbReference type="InterPro" id="IPR002591">
    <property type="entry name" value="Phosphodiest/P_Trfase"/>
</dbReference>
<dbReference type="PANTHER" id="PTHR10151:SF120">
    <property type="entry name" value="BIS(5'-ADENOSYL)-TRIPHOSPHATASE"/>
    <property type="match status" value="1"/>
</dbReference>
<reference evidence="1 2" key="1">
    <citation type="journal article" date="2019" name="Int. J. Syst. Evol. Microbiol.">
        <title>The Global Catalogue of Microorganisms (GCM) 10K type strain sequencing project: providing services to taxonomists for standard genome sequencing and annotation.</title>
        <authorList>
            <consortium name="The Broad Institute Genomics Platform"/>
            <consortium name="The Broad Institute Genome Sequencing Center for Infectious Disease"/>
            <person name="Wu L."/>
            <person name="Ma J."/>
        </authorList>
    </citation>
    <scope>NUCLEOTIDE SEQUENCE [LARGE SCALE GENOMIC DNA]</scope>
    <source>
        <strain evidence="1 2">NBRC 111368</strain>
    </source>
</reference>
<comment type="caution">
    <text evidence="1">The sequence shown here is derived from an EMBL/GenBank/DDBJ whole genome shotgun (WGS) entry which is preliminary data.</text>
</comment>
<protein>
    <submittedName>
        <fullName evidence="1">Alkaline phosphatase family protein</fullName>
    </submittedName>
</protein>
<evidence type="ECO:0000313" key="2">
    <source>
        <dbReference type="Proteomes" id="UP001596328"/>
    </source>
</evidence>